<dbReference type="AlphaFoldDB" id="B7LLU7"/>
<dbReference type="PROSITE" id="PS01039">
    <property type="entry name" value="SBP_BACTERIAL_3"/>
    <property type="match status" value="1"/>
</dbReference>
<accession>B7LLU7</accession>
<dbReference type="GO" id="GO:0006865">
    <property type="term" value="P:amino acid transport"/>
    <property type="evidence" value="ECO:0007669"/>
    <property type="project" value="UniProtKB-KW"/>
</dbReference>
<evidence type="ECO:0000259" key="8">
    <source>
        <dbReference type="SMART" id="SM00062"/>
    </source>
</evidence>
<reference evidence="11" key="1">
    <citation type="journal article" date="2009" name="PLoS Genet.">
        <title>Organised genome dynamics in the Escherichia coli species results in highly diverse adaptive paths.</title>
        <authorList>
            <person name="Touchon M."/>
            <person name="Hoede C."/>
            <person name="Tenaillon O."/>
            <person name="Barbe V."/>
            <person name="Baeriswyl S."/>
            <person name="Bidet P."/>
            <person name="Bingen E."/>
            <person name="Bonacorsi S."/>
            <person name="Bouchier C."/>
            <person name="Bouvet O."/>
            <person name="Calteau A."/>
            <person name="Chiapello H."/>
            <person name="Clermont O."/>
            <person name="Cruveiller S."/>
            <person name="Danchin A."/>
            <person name="Diard M."/>
            <person name="Dossat C."/>
            <person name="Karoui M.E."/>
            <person name="Frapy E."/>
            <person name="Garry L."/>
            <person name="Ghigo J.M."/>
            <person name="Gilles A.M."/>
            <person name="Johnson J."/>
            <person name="Le Bouguenec C."/>
            <person name="Lescat M."/>
            <person name="Mangenot S."/>
            <person name="Martinez-Jehanne V."/>
            <person name="Matic I."/>
            <person name="Nassif X."/>
            <person name="Oztas S."/>
            <person name="Petit M.A."/>
            <person name="Pichon C."/>
            <person name="Rouy Z."/>
            <person name="Ruf C.S."/>
            <person name="Schneider D."/>
            <person name="Tourret J."/>
            <person name="Vacherie B."/>
            <person name="Vallenet D."/>
            <person name="Medigue C."/>
            <person name="Rocha E.P.C."/>
            <person name="Denamur E."/>
        </authorList>
    </citation>
    <scope>NUCLEOTIDE SEQUENCE [LARGE SCALE GENOMIC DNA]</scope>
    <source>
        <strain evidence="11">ATCC 35469 / DSM 13698 / BCRC 15582 / CCUG 18766 / IAM 14443 / JCM 21226 / LMG 7866 / NBRC 102419 / NCTC 12128 / CDC 0568-73</strain>
    </source>
</reference>
<evidence type="ECO:0000259" key="9">
    <source>
        <dbReference type="SMART" id="SM00079"/>
    </source>
</evidence>
<name>B7LLU7_ESCF3</name>
<dbReference type="GO" id="GO:0030288">
    <property type="term" value="C:outer membrane-bounded periplasmic space"/>
    <property type="evidence" value="ECO:0007669"/>
    <property type="project" value="UniProtKB-ARBA"/>
</dbReference>
<dbReference type="PANTHER" id="PTHR35936:SF36">
    <property type="entry name" value="ABC TRANSPORTER ARGININE-BINDING PROTEIN 1"/>
    <property type="match status" value="1"/>
</dbReference>
<comment type="similarity">
    <text evidence="2 5">Belongs to the bacterial solute-binding protein 3 family.</text>
</comment>
<dbReference type="HOGENOM" id="CLU_019602_18_0_6"/>
<evidence type="ECO:0000256" key="5">
    <source>
        <dbReference type="RuleBase" id="RU003744"/>
    </source>
</evidence>
<dbReference type="Proteomes" id="UP000000745">
    <property type="component" value="Chromosome"/>
</dbReference>
<evidence type="ECO:0000256" key="1">
    <source>
        <dbReference type="ARBA" id="ARBA00004418"/>
    </source>
</evidence>
<keyword evidence="11" id="KW-1185">Reference proteome</keyword>
<dbReference type="EMBL" id="CU928158">
    <property type="protein sequence ID" value="CAQ91637.1"/>
    <property type="molecule type" value="Genomic_DNA"/>
</dbReference>
<feature type="signal peptide" evidence="7">
    <location>
        <begin position="1"/>
        <end position="44"/>
    </location>
</feature>
<dbReference type="GO" id="GO:0015276">
    <property type="term" value="F:ligand-gated monoatomic ion channel activity"/>
    <property type="evidence" value="ECO:0007669"/>
    <property type="project" value="InterPro"/>
</dbReference>
<dbReference type="InterPro" id="IPR001320">
    <property type="entry name" value="Iontro_rcpt_C"/>
</dbReference>
<keyword evidence="3 7" id="KW-0732">Signal</keyword>
<feature type="domain" description="Solute-binding protein family 3/N-terminal" evidence="8">
    <location>
        <begin position="49"/>
        <end position="269"/>
    </location>
</feature>
<dbReference type="SMART" id="SM00079">
    <property type="entry name" value="PBPe"/>
    <property type="match status" value="1"/>
</dbReference>
<dbReference type="Gene3D" id="3.40.190.10">
    <property type="entry name" value="Periplasmic binding protein-like II"/>
    <property type="match status" value="2"/>
</dbReference>
<feature type="domain" description="Ionotropic glutamate receptor C-terminal" evidence="9">
    <location>
        <begin position="49"/>
        <end position="271"/>
    </location>
</feature>
<keyword evidence="4" id="KW-0813">Transport</keyword>
<feature type="chain" id="PRO_5002857408" evidence="7">
    <location>
        <begin position="45"/>
        <end position="271"/>
    </location>
</feature>
<evidence type="ECO:0000256" key="3">
    <source>
        <dbReference type="ARBA" id="ARBA00022729"/>
    </source>
</evidence>
<dbReference type="KEGG" id="efe:EFER_4217"/>
<keyword evidence="4" id="KW-0029">Amino-acid transport</keyword>
<dbReference type="CDD" id="cd13700">
    <property type="entry name" value="PBP2_Arg_STM4351"/>
    <property type="match status" value="1"/>
</dbReference>
<dbReference type="InterPro" id="IPR001638">
    <property type="entry name" value="Solute-binding_3/MltF_N"/>
</dbReference>
<dbReference type="PANTHER" id="PTHR35936">
    <property type="entry name" value="MEMBRANE-BOUND LYTIC MUREIN TRANSGLYCOSYLASE F"/>
    <property type="match status" value="1"/>
</dbReference>
<sequence>MPQADKSVAHSLGQSTTQHGISGNQMKQKLLVMLLAGLSFQATAANTKTLHFGTSATYAPYEFVDADNQIVGFDIDVAKAVCKEMQAECQFTNQSFDSLIPGLRFKKFDAVIAGMDMTAKREQQVSFSQPYYEGLSAVVVTRKGAYNSFAELKGKKIGLENGTTHQRYLQDKQKEITAVAYDSYLNAFTDLKSNRLDGVFGDVAAIGKWLKNNPDYAIMDERAKDPEYYGKGLGIAVRKGNDALLAEINAALDKVKASPEYAQMQEKWFTQ</sequence>
<gene>
    <name evidence="10" type="primary">artJ</name>
    <name evidence="10" type="ordered locus">EFER_4217</name>
</gene>
<feature type="compositionally biased region" description="Polar residues" evidence="6">
    <location>
        <begin position="12"/>
        <end position="21"/>
    </location>
</feature>
<feature type="region of interest" description="Disordered" evidence="6">
    <location>
        <begin position="1"/>
        <end position="21"/>
    </location>
</feature>
<proteinExistence type="inferred from homology"/>
<evidence type="ECO:0000313" key="11">
    <source>
        <dbReference type="Proteomes" id="UP000000745"/>
    </source>
</evidence>
<dbReference type="Pfam" id="PF00497">
    <property type="entry name" value="SBP_bac_3"/>
    <property type="match status" value="1"/>
</dbReference>
<protein>
    <submittedName>
        <fullName evidence="10">Arginine-binding periplasmic protein 2</fullName>
    </submittedName>
</protein>
<dbReference type="SUPFAM" id="SSF53850">
    <property type="entry name" value="Periplasmic binding protein-like II"/>
    <property type="match status" value="1"/>
</dbReference>
<evidence type="ECO:0000313" key="10">
    <source>
        <dbReference type="EMBL" id="CAQ91637.1"/>
    </source>
</evidence>
<dbReference type="GO" id="GO:0016020">
    <property type="term" value="C:membrane"/>
    <property type="evidence" value="ECO:0007669"/>
    <property type="project" value="InterPro"/>
</dbReference>
<dbReference type="FunFam" id="3.40.190.10:FF:000002">
    <property type="entry name" value="Glutamine ABC transporter periplasmic protein"/>
    <property type="match status" value="1"/>
</dbReference>
<comment type="subcellular location">
    <subcellularLocation>
        <location evidence="1">Periplasm</location>
    </subcellularLocation>
</comment>
<evidence type="ECO:0000256" key="2">
    <source>
        <dbReference type="ARBA" id="ARBA00010333"/>
    </source>
</evidence>
<evidence type="ECO:0000256" key="7">
    <source>
        <dbReference type="SAM" id="SignalP"/>
    </source>
</evidence>
<dbReference type="SMART" id="SM00062">
    <property type="entry name" value="PBPb"/>
    <property type="match status" value="1"/>
</dbReference>
<evidence type="ECO:0000256" key="6">
    <source>
        <dbReference type="SAM" id="MobiDB-lite"/>
    </source>
</evidence>
<organism evidence="10 11">
    <name type="scientific">Escherichia fergusonii (strain ATCC 35469 / DSM 13698 / CCUG 18766 / IAM 14443 / JCM 21226 / LMG 7866 / NBRC 102419 / NCTC 12128 / CDC 0568-73)</name>
    <dbReference type="NCBI Taxonomy" id="585054"/>
    <lineage>
        <taxon>Bacteria</taxon>
        <taxon>Pseudomonadati</taxon>
        <taxon>Pseudomonadota</taxon>
        <taxon>Gammaproteobacteria</taxon>
        <taxon>Enterobacterales</taxon>
        <taxon>Enterobacteriaceae</taxon>
        <taxon>Escherichia</taxon>
    </lineage>
</organism>
<evidence type="ECO:0000256" key="4">
    <source>
        <dbReference type="ARBA" id="ARBA00022970"/>
    </source>
</evidence>
<dbReference type="InterPro" id="IPR018313">
    <property type="entry name" value="SBP_3_CS"/>
</dbReference>